<dbReference type="Pfam" id="PF07589">
    <property type="entry name" value="PEP-CTERM"/>
    <property type="match status" value="1"/>
</dbReference>
<proteinExistence type="predicted"/>
<name>A0A845HK22_9BURK</name>
<dbReference type="EMBL" id="WWCV01000040">
    <property type="protein sequence ID" value="MYN19121.1"/>
    <property type="molecule type" value="Genomic_DNA"/>
</dbReference>
<dbReference type="Proteomes" id="UP000484875">
    <property type="component" value="Unassembled WGS sequence"/>
</dbReference>
<dbReference type="RefSeq" id="WP_161091594.1">
    <property type="nucleotide sequence ID" value="NZ_WWCV01000040.1"/>
</dbReference>
<keyword evidence="1" id="KW-0732">Signal</keyword>
<evidence type="ECO:0000256" key="1">
    <source>
        <dbReference type="SAM" id="SignalP"/>
    </source>
</evidence>
<evidence type="ECO:0000313" key="3">
    <source>
        <dbReference type="EMBL" id="MYN19121.1"/>
    </source>
</evidence>
<feature type="chain" id="PRO_5032347723" evidence="1">
    <location>
        <begin position="22"/>
        <end position="166"/>
    </location>
</feature>
<sequence length="166" mass="16818">MKLKSIAAGALLAVASFAASAANQTVGVTAGPVYTFTGTGSLFSNHDVPGDTGYDVISFTGLAAGSYEVLLSYSGTNTRITAASLNGQAPDDLSTGKKSSSGFFDVTDNSPFTLKLWGTIVGAPASANYNGTLTITPVPEPETYGMLLGGLALMGVVARRKAKKAA</sequence>
<feature type="signal peptide" evidence="1">
    <location>
        <begin position="1"/>
        <end position="21"/>
    </location>
</feature>
<comment type="caution">
    <text evidence="3">The sequence shown here is derived from an EMBL/GenBank/DDBJ whole genome shotgun (WGS) entry which is preliminary data.</text>
</comment>
<organism evidence="3 4">
    <name type="scientific">Duganella vulcania</name>
    <dbReference type="NCBI Taxonomy" id="2692166"/>
    <lineage>
        <taxon>Bacteria</taxon>
        <taxon>Pseudomonadati</taxon>
        <taxon>Pseudomonadota</taxon>
        <taxon>Betaproteobacteria</taxon>
        <taxon>Burkholderiales</taxon>
        <taxon>Oxalobacteraceae</taxon>
        <taxon>Telluria group</taxon>
        <taxon>Duganella</taxon>
    </lineage>
</organism>
<dbReference type="NCBIfam" id="TIGR02595">
    <property type="entry name" value="PEP_CTERM"/>
    <property type="match status" value="1"/>
</dbReference>
<feature type="domain" description="Ice-binding protein C-terminal" evidence="2">
    <location>
        <begin position="137"/>
        <end position="161"/>
    </location>
</feature>
<keyword evidence="4" id="KW-1185">Reference proteome</keyword>
<accession>A0A845HK22</accession>
<reference evidence="3 4" key="1">
    <citation type="submission" date="2019-12" db="EMBL/GenBank/DDBJ databases">
        <title>Novel species isolated from a subtropical stream in China.</title>
        <authorList>
            <person name="Lu H."/>
        </authorList>
    </citation>
    <scope>NUCLEOTIDE SEQUENCE [LARGE SCALE GENOMIC DNA]</scope>
    <source>
        <strain evidence="3 4">FT107W</strain>
    </source>
</reference>
<dbReference type="InterPro" id="IPR013424">
    <property type="entry name" value="Ice-binding_C"/>
</dbReference>
<dbReference type="NCBIfam" id="NF038126">
    <property type="entry name" value="PEP_CTERM_FxDxF"/>
    <property type="match status" value="1"/>
</dbReference>
<evidence type="ECO:0000313" key="4">
    <source>
        <dbReference type="Proteomes" id="UP000484875"/>
    </source>
</evidence>
<dbReference type="AlphaFoldDB" id="A0A845HK22"/>
<evidence type="ECO:0000259" key="2">
    <source>
        <dbReference type="Pfam" id="PF07589"/>
    </source>
</evidence>
<gene>
    <name evidence="3" type="ORF">GTP81_20425</name>
</gene>
<protein>
    <submittedName>
        <fullName evidence="3">PEP-CTERM sorting domain-containing protein</fullName>
    </submittedName>
</protein>